<proteinExistence type="predicted"/>
<dbReference type="Gene3D" id="3.40.50.2000">
    <property type="entry name" value="Glycogen Phosphorylase B"/>
    <property type="match status" value="2"/>
</dbReference>
<dbReference type="PANTHER" id="PTHR45947">
    <property type="entry name" value="SULFOQUINOVOSYL TRANSFERASE SQD2"/>
    <property type="match status" value="1"/>
</dbReference>
<evidence type="ECO:0000313" key="2">
    <source>
        <dbReference type="EMBL" id="GAF85311.1"/>
    </source>
</evidence>
<dbReference type="Pfam" id="PF00534">
    <property type="entry name" value="Glycos_transf_1"/>
    <property type="match status" value="1"/>
</dbReference>
<dbReference type="GO" id="GO:0016757">
    <property type="term" value="F:glycosyltransferase activity"/>
    <property type="evidence" value="ECO:0007669"/>
    <property type="project" value="InterPro"/>
</dbReference>
<dbReference type="InterPro" id="IPR050194">
    <property type="entry name" value="Glycosyltransferase_grp1"/>
</dbReference>
<comment type="caution">
    <text evidence="2">The sequence shown here is derived from an EMBL/GenBank/DDBJ whole genome shotgun (WGS) entry which is preliminary data.</text>
</comment>
<accession>X0TDB8</accession>
<dbReference type="InterPro" id="IPR001296">
    <property type="entry name" value="Glyco_trans_1"/>
</dbReference>
<name>X0TDB8_9ZZZZ</name>
<feature type="non-terminal residue" evidence="2">
    <location>
        <position position="1"/>
    </location>
</feature>
<protein>
    <recommendedName>
        <fullName evidence="1">Glycosyl transferase family 1 domain-containing protein</fullName>
    </recommendedName>
</protein>
<feature type="domain" description="Glycosyl transferase family 1" evidence="1">
    <location>
        <begin position="34"/>
        <end position="194"/>
    </location>
</feature>
<gene>
    <name evidence="2" type="ORF">S01H1_04663</name>
</gene>
<dbReference type="PANTHER" id="PTHR45947:SF3">
    <property type="entry name" value="SULFOQUINOVOSYL TRANSFERASE SQD2"/>
    <property type="match status" value="1"/>
</dbReference>
<dbReference type="CDD" id="cd03801">
    <property type="entry name" value="GT4_PimA-like"/>
    <property type="match status" value="1"/>
</dbReference>
<sequence length="223" mass="24599">DYCVVASDFSGKTLKNAGVDAGKILTLPLGVDVEKFVFKKRKKNRIFQVLFVGSVGQRKGIKYLLEAIKKLNTDKIKLKIIGPVIGSGRAFKAYSGICEYLGPLGQDEVKNHMHQSDCFVLPSLFEGFGLVILEAMATGMPVIASANTAAPEIVREGVDGFVVKPQDPDVISDKLEWLMTNREKAIDMGRAASERSEDFSWKAHTKRLGGIIEKLEEKVYPNH</sequence>
<dbReference type="AlphaFoldDB" id="X0TDB8"/>
<reference evidence="2" key="1">
    <citation type="journal article" date="2014" name="Front. Microbiol.">
        <title>High frequency of phylogenetically diverse reductive dehalogenase-homologous genes in deep subseafloor sedimentary metagenomes.</title>
        <authorList>
            <person name="Kawai M."/>
            <person name="Futagami T."/>
            <person name="Toyoda A."/>
            <person name="Takaki Y."/>
            <person name="Nishi S."/>
            <person name="Hori S."/>
            <person name="Arai W."/>
            <person name="Tsubouchi T."/>
            <person name="Morono Y."/>
            <person name="Uchiyama I."/>
            <person name="Ito T."/>
            <person name="Fujiyama A."/>
            <person name="Inagaki F."/>
            <person name="Takami H."/>
        </authorList>
    </citation>
    <scope>NUCLEOTIDE SEQUENCE</scope>
    <source>
        <strain evidence="2">Expedition CK06-06</strain>
    </source>
</reference>
<dbReference type="SUPFAM" id="SSF53756">
    <property type="entry name" value="UDP-Glycosyltransferase/glycogen phosphorylase"/>
    <property type="match status" value="1"/>
</dbReference>
<organism evidence="2">
    <name type="scientific">marine sediment metagenome</name>
    <dbReference type="NCBI Taxonomy" id="412755"/>
    <lineage>
        <taxon>unclassified sequences</taxon>
        <taxon>metagenomes</taxon>
        <taxon>ecological metagenomes</taxon>
    </lineage>
</organism>
<evidence type="ECO:0000259" key="1">
    <source>
        <dbReference type="Pfam" id="PF00534"/>
    </source>
</evidence>
<dbReference type="EMBL" id="BARS01002450">
    <property type="protein sequence ID" value="GAF85311.1"/>
    <property type="molecule type" value="Genomic_DNA"/>
</dbReference>